<comment type="similarity">
    <text evidence="1">Belongs to the SMC family. SMC5 subfamily.</text>
</comment>
<accession>A0A167QVJ2</accession>
<feature type="compositionally biased region" description="Acidic residues" evidence="5">
    <location>
        <begin position="74"/>
        <end position="85"/>
    </location>
</feature>
<dbReference type="InterPro" id="IPR003395">
    <property type="entry name" value="RecF/RecN/SMC_N"/>
</dbReference>
<feature type="domain" description="RecF/RecN/SMC N-terminal" evidence="6">
    <location>
        <begin position="127"/>
        <end position="1141"/>
    </location>
</feature>
<feature type="coiled-coil region" evidence="4">
    <location>
        <begin position="291"/>
        <end position="332"/>
    </location>
</feature>
<dbReference type="PANTHER" id="PTHR45916:SF1">
    <property type="entry name" value="STRUCTURAL MAINTENANCE OF CHROMOSOMES PROTEIN 5"/>
    <property type="match status" value="1"/>
</dbReference>
<dbReference type="GO" id="GO:0000724">
    <property type="term" value="P:double-strand break repair via homologous recombination"/>
    <property type="evidence" value="ECO:0007669"/>
    <property type="project" value="TreeGrafter"/>
</dbReference>
<feature type="coiled-coil region" evidence="4">
    <location>
        <begin position="767"/>
        <end position="852"/>
    </location>
</feature>
<dbReference type="SUPFAM" id="SSF52540">
    <property type="entry name" value="P-loop containing nucleoside triphosphate hydrolases"/>
    <property type="match status" value="1"/>
</dbReference>
<organism evidence="7 8">
    <name type="scientific">Calocera viscosa (strain TUFC12733)</name>
    <dbReference type="NCBI Taxonomy" id="1330018"/>
    <lineage>
        <taxon>Eukaryota</taxon>
        <taxon>Fungi</taxon>
        <taxon>Dikarya</taxon>
        <taxon>Basidiomycota</taxon>
        <taxon>Agaricomycotina</taxon>
        <taxon>Dacrymycetes</taxon>
        <taxon>Dacrymycetales</taxon>
        <taxon>Dacrymycetaceae</taxon>
        <taxon>Calocera</taxon>
    </lineage>
</organism>
<dbReference type="AlphaFoldDB" id="A0A167QVJ2"/>
<dbReference type="GO" id="GO:0003697">
    <property type="term" value="F:single-stranded DNA binding"/>
    <property type="evidence" value="ECO:0007669"/>
    <property type="project" value="TreeGrafter"/>
</dbReference>
<gene>
    <name evidence="7" type="ORF">CALVIDRAFT_494306</name>
</gene>
<sequence length="1203" mass="137601">MARRVVVSGDDDSDGGEVSMKAERQRTSSRANGTIASRATTRSRRDDDGDAEEPASDIAEEPQAEPSGTNEAGSENEENEEDEDEGSSRRKRARLDEDGSSRVVKEEMPVKREQLVRDTDGYVPGSIVRVALENFMTYDSTEFRPGPYLNMVLGPNGTGKSSIASAIAIGLGFSPNILGRSSSLRAYVKHGAESAWIELELKGRPGKKNLIIRRRLVANADSSTYQLNGQDAIQREVKEAVEDLNVQVANLCAFLPQDRVSEFAQLTPEKLLIETQKAAGAAGLTNWHQQLIEMGQARKKVTDEMEELKGEAEHLEQRNSVLERDVARFRERREIEKRIALLELQIPFAVYGREKAKYDELKEDRNAQSRVLTQLIQQNDPLSEFRTDQEDEKHKVEANRKKVEEDSRRKYAALKKVHDESMKLGDKADEKRSRMAIIRKNEKERKERIRKLKAEIGRYEQILADPPDFATPLEELRVQRRALQDEIPAFNEEKAKYQRRYTEFEEKKAVHIAEKERASNQIKDLENRSEVRLRNLEKWDKDCAAAVRWLRQNMDKFEMQVVEPAIISLSVPDNAYLDVVESCFNANQLKTFVCQSEGDFKTLNHFINDTDKGLGRKARINVWYRPRNGNQLLPPPLKPDQLQHLGFNGYAIKFVDAPDAMHWYLMRELNMHRTPIGLDASQVDNKAAAETVSSRDAAPTWPPPPVTFIAGRVSYTVSRSAYGQHLVQQQTRDIRPGRNLNNVAVDQTYRTELIEKRSEAMLALAGMEAADIQLQKEDRKIKDMEKDIKDRREALDKEREKIKQQEAAFNSNGHKLTAARTKLDSEENAPSAEEERNELRAELLENARQRTQLAVEYTNGMADLVQKYGEATKLGLRSIQLASNIAYLIELGSQRDEARREAEIAYRDVDERFKACKAKAQEFLQLSRNKLKNADDEVKDAFQQNKDAGVSIDLDDLERQLEAERASHQLNMAVNPSVIRKYEEQKAEAERKRRLVAERERISSKLAKKIKATEDRWLPALEQLVASINEKFSDAFTRVSCVGEIKIGKDEQDYAKWRIEIWVKFRDNEQLQLLTSHRQSGGERALCTILYLMSLTELARAPFSLVDEINQGMDQRYERAVHNNLVEVTCAENAMQYFLITPKLLPDLKYHERMRILCVNNGEWINGPQNGKPFGNMRKMLHHKKYFPMNDRSPVASPAIAVR</sequence>
<evidence type="ECO:0000259" key="6">
    <source>
        <dbReference type="Pfam" id="PF02463"/>
    </source>
</evidence>
<evidence type="ECO:0000256" key="5">
    <source>
        <dbReference type="SAM" id="MobiDB-lite"/>
    </source>
</evidence>
<dbReference type="GO" id="GO:0016787">
    <property type="term" value="F:hydrolase activity"/>
    <property type="evidence" value="ECO:0007669"/>
    <property type="project" value="UniProtKB-KW"/>
</dbReference>
<keyword evidence="7" id="KW-0378">Hydrolase</keyword>
<dbReference type="InterPro" id="IPR027417">
    <property type="entry name" value="P-loop_NTPase"/>
</dbReference>
<dbReference type="GO" id="GO:0005634">
    <property type="term" value="C:nucleus"/>
    <property type="evidence" value="ECO:0007669"/>
    <property type="project" value="TreeGrafter"/>
</dbReference>
<evidence type="ECO:0000313" key="7">
    <source>
        <dbReference type="EMBL" id="KZP00289.1"/>
    </source>
</evidence>
<proteinExistence type="inferred from homology"/>
<reference evidence="7 8" key="1">
    <citation type="journal article" date="2016" name="Mol. Biol. Evol.">
        <title>Comparative Genomics of Early-Diverging Mushroom-Forming Fungi Provides Insights into the Origins of Lignocellulose Decay Capabilities.</title>
        <authorList>
            <person name="Nagy L.G."/>
            <person name="Riley R."/>
            <person name="Tritt A."/>
            <person name="Adam C."/>
            <person name="Daum C."/>
            <person name="Floudas D."/>
            <person name="Sun H."/>
            <person name="Yadav J.S."/>
            <person name="Pangilinan J."/>
            <person name="Larsson K.H."/>
            <person name="Matsuura K."/>
            <person name="Barry K."/>
            <person name="Labutti K."/>
            <person name="Kuo R."/>
            <person name="Ohm R.A."/>
            <person name="Bhattacharya S.S."/>
            <person name="Shirouzu T."/>
            <person name="Yoshinaga Y."/>
            <person name="Martin F.M."/>
            <person name="Grigoriev I.V."/>
            <person name="Hibbett D.S."/>
        </authorList>
    </citation>
    <scope>NUCLEOTIDE SEQUENCE [LARGE SCALE GENOMIC DNA]</scope>
    <source>
        <strain evidence="7 8">TUFC12733</strain>
    </source>
</reference>
<dbReference type="EMBL" id="KV417270">
    <property type="protein sequence ID" value="KZP00289.1"/>
    <property type="molecule type" value="Genomic_DNA"/>
</dbReference>
<keyword evidence="8" id="KW-1185">Reference proteome</keyword>
<dbReference type="STRING" id="1330018.A0A167QVJ2"/>
<feature type="region of interest" description="Disordered" evidence="5">
    <location>
        <begin position="1"/>
        <end position="107"/>
    </location>
</feature>
<protein>
    <recommendedName>
        <fullName evidence="2">Structural maintenance of chromosomes protein 5</fullName>
    </recommendedName>
</protein>
<dbReference type="GO" id="GO:0030915">
    <property type="term" value="C:Smc5-Smc6 complex"/>
    <property type="evidence" value="ECO:0007669"/>
    <property type="project" value="TreeGrafter"/>
</dbReference>
<name>A0A167QVJ2_CALVF</name>
<evidence type="ECO:0000256" key="4">
    <source>
        <dbReference type="SAM" id="Coils"/>
    </source>
</evidence>
<feature type="region of interest" description="Disordered" evidence="5">
    <location>
        <begin position="380"/>
        <end position="404"/>
    </location>
</feature>
<dbReference type="Pfam" id="PF02463">
    <property type="entry name" value="SMC_N"/>
    <property type="match status" value="1"/>
</dbReference>
<dbReference type="PANTHER" id="PTHR45916">
    <property type="entry name" value="STRUCTURAL MAINTENANCE OF CHROMOSOMES PROTEIN 5"/>
    <property type="match status" value="1"/>
</dbReference>
<feature type="compositionally biased region" description="Acidic residues" evidence="5">
    <location>
        <begin position="48"/>
        <end position="63"/>
    </location>
</feature>
<evidence type="ECO:0000256" key="2">
    <source>
        <dbReference type="ARBA" id="ARBA00018687"/>
    </source>
</evidence>
<dbReference type="OrthoDB" id="10254973at2759"/>
<dbReference type="Proteomes" id="UP000076738">
    <property type="component" value="Unassembled WGS sequence"/>
</dbReference>
<evidence type="ECO:0000256" key="3">
    <source>
        <dbReference type="ARBA" id="ARBA00023054"/>
    </source>
</evidence>
<dbReference type="Gene3D" id="3.40.50.300">
    <property type="entry name" value="P-loop containing nucleotide triphosphate hydrolases"/>
    <property type="match status" value="2"/>
</dbReference>
<feature type="coiled-coil region" evidence="4">
    <location>
        <begin position="435"/>
        <end position="535"/>
    </location>
</feature>
<keyword evidence="3 4" id="KW-0175">Coiled coil</keyword>
<feature type="compositionally biased region" description="Basic and acidic residues" evidence="5">
    <location>
        <begin position="94"/>
        <end position="107"/>
    </location>
</feature>
<evidence type="ECO:0000256" key="1">
    <source>
        <dbReference type="ARBA" id="ARBA00010171"/>
    </source>
</evidence>
<feature type="compositionally biased region" description="Basic and acidic residues" evidence="5">
    <location>
        <begin position="383"/>
        <end position="404"/>
    </location>
</feature>
<evidence type="ECO:0000313" key="8">
    <source>
        <dbReference type="Proteomes" id="UP000076738"/>
    </source>
</evidence>